<gene>
    <name evidence="2" type="ORF">M9458_030057</name>
</gene>
<proteinExistence type="predicted"/>
<feature type="non-terminal residue" evidence="2">
    <location>
        <position position="1"/>
    </location>
</feature>
<feature type="non-terminal residue" evidence="2">
    <location>
        <position position="143"/>
    </location>
</feature>
<evidence type="ECO:0000313" key="3">
    <source>
        <dbReference type="Proteomes" id="UP001529510"/>
    </source>
</evidence>
<name>A0ABD0PJ54_CIRMR</name>
<reference evidence="2 3" key="1">
    <citation type="submission" date="2024-05" db="EMBL/GenBank/DDBJ databases">
        <title>Genome sequencing and assembly of Indian major carp, Cirrhinus mrigala (Hamilton, 1822).</title>
        <authorList>
            <person name="Mohindra V."/>
            <person name="Chowdhury L.M."/>
            <person name="Lal K."/>
            <person name="Jena J.K."/>
        </authorList>
    </citation>
    <scope>NUCLEOTIDE SEQUENCE [LARGE SCALE GENOMIC DNA]</scope>
    <source>
        <strain evidence="2">CM1030</strain>
        <tissue evidence="2">Blood</tissue>
    </source>
</reference>
<evidence type="ECO:0000256" key="1">
    <source>
        <dbReference type="SAM" id="MobiDB-lite"/>
    </source>
</evidence>
<feature type="region of interest" description="Disordered" evidence="1">
    <location>
        <begin position="1"/>
        <end position="83"/>
    </location>
</feature>
<dbReference type="Proteomes" id="UP001529510">
    <property type="component" value="Unassembled WGS sequence"/>
</dbReference>
<keyword evidence="3" id="KW-1185">Reference proteome</keyword>
<evidence type="ECO:0000313" key="2">
    <source>
        <dbReference type="EMBL" id="KAL0174089.1"/>
    </source>
</evidence>
<dbReference type="AlphaFoldDB" id="A0ABD0PJ54"/>
<evidence type="ECO:0008006" key="4">
    <source>
        <dbReference type="Google" id="ProtNLM"/>
    </source>
</evidence>
<sequence>VPTLTDIYQNKQKLHKQLSDPVHPTASAYPTSHSPQLGRPANLGTSPTKHLGSSPRTSDWLTKSPLPTIIGSPTKTKSATAPFKIPKTQASCNLMALASQQGMTDSPTPVKMLMDGRDLCAHHCSAYPSSRQSAPEASKTSFG</sequence>
<feature type="compositionally biased region" description="Polar residues" evidence="1">
    <location>
        <begin position="1"/>
        <end position="11"/>
    </location>
</feature>
<organism evidence="2 3">
    <name type="scientific">Cirrhinus mrigala</name>
    <name type="common">Mrigala</name>
    <dbReference type="NCBI Taxonomy" id="683832"/>
    <lineage>
        <taxon>Eukaryota</taxon>
        <taxon>Metazoa</taxon>
        <taxon>Chordata</taxon>
        <taxon>Craniata</taxon>
        <taxon>Vertebrata</taxon>
        <taxon>Euteleostomi</taxon>
        <taxon>Actinopterygii</taxon>
        <taxon>Neopterygii</taxon>
        <taxon>Teleostei</taxon>
        <taxon>Ostariophysi</taxon>
        <taxon>Cypriniformes</taxon>
        <taxon>Cyprinidae</taxon>
        <taxon>Labeoninae</taxon>
        <taxon>Labeonini</taxon>
        <taxon>Cirrhinus</taxon>
    </lineage>
</organism>
<accession>A0ABD0PJ54</accession>
<dbReference type="EMBL" id="JAMKFB020000015">
    <property type="protein sequence ID" value="KAL0174089.1"/>
    <property type="molecule type" value="Genomic_DNA"/>
</dbReference>
<protein>
    <recommendedName>
        <fullName evidence="4">Ubinuclein 1</fullName>
    </recommendedName>
</protein>
<comment type="caution">
    <text evidence="2">The sequence shown here is derived from an EMBL/GenBank/DDBJ whole genome shotgun (WGS) entry which is preliminary data.</text>
</comment>